<dbReference type="InterPro" id="IPR006235">
    <property type="entry name" value="OAc-hSer/O-AcSer_sulfhydrylase"/>
</dbReference>
<evidence type="ECO:0000313" key="4">
    <source>
        <dbReference type="Proteomes" id="UP000005926"/>
    </source>
</evidence>
<dbReference type="AlphaFoldDB" id="C8NIB9"/>
<dbReference type="InterPro" id="IPR015421">
    <property type="entry name" value="PyrdxlP-dep_Trfase_major"/>
</dbReference>
<protein>
    <submittedName>
        <fullName evidence="3">Uncharacterized protein</fullName>
    </submittedName>
</protein>
<dbReference type="Proteomes" id="UP000005926">
    <property type="component" value="Unassembled WGS sequence"/>
</dbReference>
<dbReference type="Gene3D" id="3.40.640.10">
    <property type="entry name" value="Type I PLP-dependent aspartate aminotransferase-like (Major domain)"/>
    <property type="match status" value="1"/>
</dbReference>
<comment type="caution">
    <text evidence="3">The sequence shown here is derived from an EMBL/GenBank/DDBJ whole genome shotgun (WGS) entry which is preliminary data.</text>
</comment>
<keyword evidence="4" id="KW-1185">Reference proteome</keyword>
<accession>C8NIB9</accession>
<gene>
    <name evidence="3" type="ORF">HMPREF0444_1664</name>
</gene>
<organism evidence="3 4">
    <name type="scientific">Granulicatella adiacens ATCC 49175</name>
    <dbReference type="NCBI Taxonomy" id="638301"/>
    <lineage>
        <taxon>Bacteria</taxon>
        <taxon>Bacillati</taxon>
        <taxon>Bacillota</taxon>
        <taxon>Bacilli</taxon>
        <taxon>Lactobacillales</taxon>
        <taxon>Carnobacteriaceae</taxon>
        <taxon>Granulicatella</taxon>
    </lineage>
</organism>
<sequence length="365" mass="40278">MKSYPLKSLTIAEAQEMQFRLVDEITKVFPGNEILTRGDLGVVKGLNQPVYTRKVEKVIANFFDADEALLVRGSGTNAIRLALHAGVNRKKKILIHNAPIYPTTNVSFEMLGIAYEKVDFNDLNALKDIIKSKEITSALVQVTRQLPSDSYETETVIKTIKELRPDIFVITDDNYSVFKTEKIGVQYGADISCFSTFKLLGPEGIGCLVGNSESLQSLKKENYSGGGQVQGHEALDVLKGMIYVPVSQAISAKVGEEVCESLNQGTLDMVKEASIVNAQSRVLIVELKEPIAEAVIEEATKLGALPYPVGAESQYEFCPLFYRVSGTFRNADPTAEKRLIRINPNRSGAKTIIRILKESIEKVKE</sequence>
<dbReference type="GeneID" id="78412568"/>
<proteinExistence type="predicted"/>
<evidence type="ECO:0000313" key="3">
    <source>
        <dbReference type="EMBL" id="EEW36594.1"/>
    </source>
</evidence>
<evidence type="ECO:0000259" key="2">
    <source>
        <dbReference type="Pfam" id="PF22475"/>
    </source>
</evidence>
<dbReference type="Pfam" id="PF00266">
    <property type="entry name" value="Aminotran_5"/>
    <property type="match status" value="1"/>
</dbReference>
<dbReference type="InterPro" id="IPR000192">
    <property type="entry name" value="Aminotrans_V_dom"/>
</dbReference>
<dbReference type="GO" id="GO:0003961">
    <property type="term" value="F:O-acetylhomoserine aminocarboxypropyltransferase activity"/>
    <property type="evidence" value="ECO:0007669"/>
    <property type="project" value="TreeGrafter"/>
</dbReference>
<dbReference type="Gene3D" id="3.90.1150.130">
    <property type="match status" value="1"/>
</dbReference>
<dbReference type="SUPFAM" id="SSF53383">
    <property type="entry name" value="PLP-dependent transferases"/>
    <property type="match status" value="1"/>
</dbReference>
<reference evidence="3 4" key="1">
    <citation type="submission" date="2009-08" db="EMBL/GenBank/DDBJ databases">
        <authorList>
            <person name="Muzny D."/>
            <person name="Qin X."/>
            <person name="Deng J."/>
            <person name="Jiang H."/>
            <person name="Liu Y."/>
            <person name="Qu J."/>
            <person name="Song X.-Z."/>
            <person name="Zhang L."/>
            <person name="Thornton R."/>
            <person name="Coyle M."/>
            <person name="Francisco L."/>
            <person name="Jackson L."/>
            <person name="Javaid M."/>
            <person name="Korchina V."/>
            <person name="Kovar C."/>
            <person name="Mata R."/>
            <person name="Mathew T."/>
            <person name="Ngo R."/>
            <person name="Nguyen L."/>
            <person name="Nguyen N."/>
            <person name="Okwuonu G."/>
            <person name="Ongeri F."/>
            <person name="Pham C."/>
            <person name="Simmons D."/>
            <person name="Wilczek-Boney K."/>
            <person name="Hale W."/>
            <person name="Jakkamsetti A."/>
            <person name="Pham P."/>
            <person name="Ruth R."/>
            <person name="San Lucas F."/>
            <person name="Warren J."/>
            <person name="Zhang J."/>
            <person name="Zhao Z."/>
            <person name="Zhou C."/>
            <person name="Zhu D."/>
            <person name="Lee S."/>
            <person name="Bess C."/>
            <person name="Blankenburg K."/>
            <person name="Forbes L."/>
            <person name="Fu Q."/>
            <person name="Gubbala S."/>
            <person name="Hirani K."/>
            <person name="Jayaseelan J.C."/>
            <person name="Lara F."/>
            <person name="Munidasa M."/>
            <person name="Palculict T."/>
            <person name="Patil S."/>
            <person name="Pu L.-L."/>
            <person name="Saada N."/>
            <person name="Tang L."/>
            <person name="Weissenberger G."/>
            <person name="Zhu Y."/>
            <person name="Hemphill L."/>
            <person name="Shang Y."/>
            <person name="Youmans B."/>
            <person name="Ayvaz T."/>
            <person name="Ross M."/>
            <person name="Santibanez J."/>
            <person name="Aqrawi P."/>
            <person name="Gross S."/>
            <person name="Joshi V."/>
            <person name="Fowler G."/>
            <person name="Nazareth L."/>
            <person name="Reid J."/>
            <person name="Worley K."/>
            <person name="Petrosino J."/>
            <person name="Highlander S."/>
            <person name="Gibbs R."/>
        </authorList>
    </citation>
    <scope>NUCLEOTIDE SEQUENCE [LARGE SCALE GENOMIC DNA]</scope>
    <source>
        <strain evidence="3 4">ATCC 49175</strain>
    </source>
</reference>
<dbReference type="RefSeq" id="WP_005606206.1">
    <property type="nucleotide sequence ID" value="NZ_CP102283.1"/>
</dbReference>
<dbReference type="GO" id="GO:0071269">
    <property type="term" value="P:L-homocysteine biosynthetic process"/>
    <property type="evidence" value="ECO:0007669"/>
    <property type="project" value="TreeGrafter"/>
</dbReference>
<dbReference type="InterPro" id="IPR015424">
    <property type="entry name" value="PyrdxlP-dep_Trfase"/>
</dbReference>
<dbReference type="PANTHER" id="PTHR43797">
    <property type="entry name" value="HOMOCYSTEINE/CYSTEINE SYNTHASE"/>
    <property type="match status" value="1"/>
</dbReference>
<feature type="domain" description="Aminotransferase class V" evidence="1">
    <location>
        <begin position="53"/>
        <end position="226"/>
    </location>
</feature>
<dbReference type="STRING" id="638301.HMPREF0444_1664"/>
<evidence type="ECO:0000259" key="1">
    <source>
        <dbReference type="Pfam" id="PF00266"/>
    </source>
</evidence>
<name>C8NIB9_9LACT</name>
<dbReference type="PANTHER" id="PTHR43797:SF2">
    <property type="entry name" value="HOMOCYSTEINE_CYSTEINE SYNTHASE"/>
    <property type="match status" value="1"/>
</dbReference>
<dbReference type="GO" id="GO:0005737">
    <property type="term" value="C:cytoplasm"/>
    <property type="evidence" value="ECO:0007669"/>
    <property type="project" value="TreeGrafter"/>
</dbReference>
<dbReference type="eggNOG" id="COG4100">
    <property type="taxonomic scope" value="Bacteria"/>
</dbReference>
<dbReference type="Pfam" id="PF22475">
    <property type="entry name" value="YhfS-like_C"/>
    <property type="match status" value="1"/>
</dbReference>
<dbReference type="GO" id="GO:0004124">
    <property type="term" value="F:cysteine synthase activity"/>
    <property type="evidence" value="ECO:0007669"/>
    <property type="project" value="TreeGrafter"/>
</dbReference>
<dbReference type="HOGENOM" id="CLU_766715_0_0_9"/>
<dbReference type="EMBL" id="ACKZ01000027">
    <property type="protein sequence ID" value="EEW36594.1"/>
    <property type="molecule type" value="Genomic_DNA"/>
</dbReference>
<feature type="domain" description="YhfS-like C-terminal" evidence="2">
    <location>
        <begin position="256"/>
        <end position="356"/>
    </location>
</feature>
<dbReference type="GO" id="GO:0006535">
    <property type="term" value="P:cysteine biosynthetic process from serine"/>
    <property type="evidence" value="ECO:0007669"/>
    <property type="project" value="TreeGrafter"/>
</dbReference>
<dbReference type="InterPro" id="IPR054718">
    <property type="entry name" value="YhfS-like_C"/>
</dbReference>